<dbReference type="InterPro" id="IPR021136">
    <property type="entry name" value="Flagellar_hook_control-like_C"/>
</dbReference>
<evidence type="ECO:0000259" key="1">
    <source>
        <dbReference type="Pfam" id="PF02120"/>
    </source>
</evidence>
<dbReference type="Gene3D" id="3.30.750.140">
    <property type="match status" value="1"/>
</dbReference>
<evidence type="ECO:0000313" key="2">
    <source>
        <dbReference type="EMBL" id="MPN55669.1"/>
    </source>
</evidence>
<dbReference type="AlphaFoldDB" id="A0A645IYY2"/>
<organism evidence="2">
    <name type="scientific">bioreactor metagenome</name>
    <dbReference type="NCBI Taxonomy" id="1076179"/>
    <lineage>
        <taxon>unclassified sequences</taxon>
        <taxon>metagenomes</taxon>
        <taxon>ecological metagenomes</taxon>
    </lineage>
</organism>
<gene>
    <name evidence="2" type="ORF">SDC9_203353</name>
</gene>
<feature type="domain" description="Flagellar hook-length control protein-like C-terminal" evidence="1">
    <location>
        <begin position="5"/>
        <end position="75"/>
    </location>
</feature>
<comment type="caution">
    <text evidence="2">The sequence shown here is derived from an EMBL/GenBank/DDBJ whole genome shotgun (WGS) entry which is preliminary data.</text>
</comment>
<sequence>METANSSIRIALEPKELGAMTITLAAGVNGVTAKIRTENSEVAALIGDQVQRMIQSMEAKGVHVESVNVVSSQTASQNFGSGGDNGAGQYSGSALRTASLFSQTQSDQADALSTYERTAGYYASEDGVGRSIEYRI</sequence>
<dbReference type="PANTHER" id="PTHR37533:SF2">
    <property type="entry name" value="FLAGELLAR HOOK-LENGTH CONTROL PROTEIN"/>
    <property type="match status" value="1"/>
</dbReference>
<protein>
    <recommendedName>
        <fullName evidence="1">Flagellar hook-length control protein-like C-terminal domain-containing protein</fullName>
    </recommendedName>
</protein>
<accession>A0A645IYY2</accession>
<dbReference type="PANTHER" id="PTHR37533">
    <property type="entry name" value="FLAGELLAR HOOK-LENGTH CONTROL PROTEIN"/>
    <property type="match status" value="1"/>
</dbReference>
<dbReference type="InterPro" id="IPR052563">
    <property type="entry name" value="FliK"/>
</dbReference>
<dbReference type="CDD" id="cd17470">
    <property type="entry name" value="T3SS_Flik_C"/>
    <property type="match status" value="1"/>
</dbReference>
<dbReference type="Pfam" id="PF02120">
    <property type="entry name" value="Flg_hook"/>
    <property type="match status" value="1"/>
</dbReference>
<name>A0A645IYY2_9ZZZZ</name>
<proteinExistence type="predicted"/>
<dbReference type="EMBL" id="VSSQ01125170">
    <property type="protein sequence ID" value="MPN55669.1"/>
    <property type="molecule type" value="Genomic_DNA"/>
</dbReference>
<dbReference type="InterPro" id="IPR038610">
    <property type="entry name" value="FliK-like_C_sf"/>
</dbReference>
<reference evidence="2" key="1">
    <citation type="submission" date="2019-08" db="EMBL/GenBank/DDBJ databases">
        <authorList>
            <person name="Kucharzyk K."/>
            <person name="Murdoch R.W."/>
            <person name="Higgins S."/>
            <person name="Loffler F."/>
        </authorList>
    </citation>
    <scope>NUCLEOTIDE SEQUENCE</scope>
</reference>